<dbReference type="Proteomes" id="UP000261948">
    <property type="component" value="Unassembled WGS sequence"/>
</dbReference>
<proteinExistence type="predicted"/>
<comment type="caution">
    <text evidence="1">The sequence shown here is derived from an EMBL/GenBank/DDBJ whole genome shotgun (WGS) entry which is preliminary data.</text>
</comment>
<protein>
    <submittedName>
        <fullName evidence="1">Uncharacterized protein</fullName>
    </submittedName>
</protein>
<sequence>MAAGAALSFAALLALHGCTGSDSDAASNSANIQSAWVVVGVKNEAIARVITNYAPPATAGAAAACPQITVDDVTTRMTLRSAPLNAHARQLYC</sequence>
<name>A0A373F5Q5_COMTE</name>
<reference evidence="1 2" key="1">
    <citation type="submission" date="2018-08" db="EMBL/GenBank/DDBJ databases">
        <title>Comamonas testosteroni strain SWCO2.</title>
        <authorList>
            <person name="Jiang N."/>
            <person name="Zhang X.Z."/>
        </authorList>
    </citation>
    <scope>NUCLEOTIDE SEQUENCE [LARGE SCALE GENOMIC DNA]</scope>
    <source>
        <strain evidence="1 2">SWCO2</strain>
    </source>
</reference>
<dbReference type="EMBL" id="QURR01000054">
    <property type="protein sequence ID" value="RGE39340.1"/>
    <property type="molecule type" value="Genomic_DNA"/>
</dbReference>
<gene>
    <name evidence="1" type="ORF">DZC30_21975</name>
</gene>
<evidence type="ECO:0000313" key="2">
    <source>
        <dbReference type="Proteomes" id="UP000261948"/>
    </source>
</evidence>
<accession>A0A373F5Q5</accession>
<evidence type="ECO:0000313" key="1">
    <source>
        <dbReference type="EMBL" id="RGE39340.1"/>
    </source>
</evidence>
<dbReference type="AlphaFoldDB" id="A0A373F5Q5"/>
<keyword evidence="2" id="KW-1185">Reference proteome</keyword>
<organism evidence="1 2">
    <name type="scientific">Comamonas testosteroni</name>
    <name type="common">Pseudomonas testosteroni</name>
    <dbReference type="NCBI Taxonomy" id="285"/>
    <lineage>
        <taxon>Bacteria</taxon>
        <taxon>Pseudomonadati</taxon>
        <taxon>Pseudomonadota</taxon>
        <taxon>Betaproteobacteria</taxon>
        <taxon>Burkholderiales</taxon>
        <taxon>Comamonadaceae</taxon>
        <taxon>Comamonas</taxon>
    </lineage>
</organism>